<name>A0ABW0UJG2_9ACTN</name>
<dbReference type="EMBL" id="JBHSNY010000003">
    <property type="protein sequence ID" value="MFC5633733.1"/>
    <property type="molecule type" value="Genomic_DNA"/>
</dbReference>
<evidence type="ECO:0000313" key="1">
    <source>
        <dbReference type="EMBL" id="MFC5633733.1"/>
    </source>
</evidence>
<keyword evidence="2" id="KW-1185">Reference proteome</keyword>
<evidence type="ECO:0000313" key="2">
    <source>
        <dbReference type="Proteomes" id="UP001596154"/>
    </source>
</evidence>
<gene>
    <name evidence="1" type="ORF">ACFPZJ_07995</name>
</gene>
<comment type="caution">
    <text evidence="1">The sequence shown here is derived from an EMBL/GenBank/DDBJ whole genome shotgun (WGS) entry which is preliminary data.</text>
</comment>
<sequence length="95" mass="10535">MQQLPTALFVEPSADQPINPAETDVQATIQALVSEHGLAVEEFDTAPLAESIRSKFMAFFVQTGRQKVVVFPLGQDLGERLWALRTLLRRPEVTA</sequence>
<organism evidence="1 2">
    <name type="scientific">Streptomyces bullii</name>
    <dbReference type="NCBI Taxonomy" id="349910"/>
    <lineage>
        <taxon>Bacteria</taxon>
        <taxon>Bacillati</taxon>
        <taxon>Actinomycetota</taxon>
        <taxon>Actinomycetes</taxon>
        <taxon>Kitasatosporales</taxon>
        <taxon>Streptomycetaceae</taxon>
        <taxon>Streptomyces</taxon>
    </lineage>
</organism>
<accession>A0ABW0UJG2</accession>
<dbReference type="Proteomes" id="UP001596154">
    <property type="component" value="Unassembled WGS sequence"/>
</dbReference>
<dbReference type="RefSeq" id="WP_381019065.1">
    <property type="nucleotide sequence ID" value="NZ_JBHSNY010000003.1"/>
</dbReference>
<proteinExistence type="predicted"/>
<protein>
    <submittedName>
        <fullName evidence="1">Uncharacterized protein</fullName>
    </submittedName>
</protein>
<reference evidence="2" key="1">
    <citation type="journal article" date="2019" name="Int. J. Syst. Evol. Microbiol.">
        <title>The Global Catalogue of Microorganisms (GCM) 10K type strain sequencing project: providing services to taxonomists for standard genome sequencing and annotation.</title>
        <authorList>
            <consortium name="The Broad Institute Genomics Platform"/>
            <consortium name="The Broad Institute Genome Sequencing Center for Infectious Disease"/>
            <person name="Wu L."/>
            <person name="Ma J."/>
        </authorList>
    </citation>
    <scope>NUCLEOTIDE SEQUENCE [LARGE SCALE GENOMIC DNA]</scope>
    <source>
        <strain evidence="2">CGMCC 4.7248</strain>
    </source>
</reference>